<dbReference type="PROSITE" id="PS50893">
    <property type="entry name" value="ABC_TRANSPORTER_2"/>
    <property type="match status" value="1"/>
</dbReference>
<reference evidence="10" key="1">
    <citation type="submission" date="2020-04" db="EMBL/GenBank/DDBJ databases">
        <authorList>
            <person name="Alioto T."/>
            <person name="Alioto T."/>
            <person name="Gomez Garrido J."/>
        </authorList>
    </citation>
    <scope>NUCLEOTIDE SEQUENCE</scope>
    <source>
        <strain evidence="10">A484AB</strain>
    </source>
</reference>
<evidence type="ECO:0000256" key="5">
    <source>
        <dbReference type="ARBA" id="ARBA00022741"/>
    </source>
</evidence>
<dbReference type="EMBL" id="CACRXK020016526">
    <property type="protein sequence ID" value="CAB4029962.1"/>
    <property type="molecule type" value="Genomic_DNA"/>
</dbReference>
<feature type="region of interest" description="Disordered" evidence="9">
    <location>
        <begin position="420"/>
        <end position="446"/>
    </location>
</feature>
<dbReference type="CDD" id="cd03249">
    <property type="entry name" value="ABC_MTABC3_MDL1_MDL2"/>
    <property type="match status" value="1"/>
</dbReference>
<keyword evidence="7" id="KW-1133">Transmembrane helix</keyword>
<evidence type="ECO:0000256" key="2">
    <source>
        <dbReference type="ARBA" id="ARBA00007577"/>
    </source>
</evidence>
<dbReference type="InterPro" id="IPR003439">
    <property type="entry name" value="ABC_transporter-like_ATP-bd"/>
</dbReference>
<dbReference type="GO" id="GO:0090374">
    <property type="term" value="P:oligopeptide export from mitochondrion"/>
    <property type="evidence" value="ECO:0007669"/>
    <property type="project" value="TreeGrafter"/>
</dbReference>
<dbReference type="GO" id="GO:0005524">
    <property type="term" value="F:ATP binding"/>
    <property type="evidence" value="ECO:0007669"/>
    <property type="project" value="UniProtKB-KW"/>
</dbReference>
<keyword evidence="8" id="KW-0472">Membrane</keyword>
<protein>
    <submittedName>
        <fullName evidence="10">Multidrug resistance 1-like isoform X1</fullName>
    </submittedName>
</protein>
<feature type="compositionally biased region" description="Acidic residues" evidence="9">
    <location>
        <begin position="421"/>
        <end position="446"/>
    </location>
</feature>
<dbReference type="GO" id="GO:0016887">
    <property type="term" value="F:ATP hydrolysis activity"/>
    <property type="evidence" value="ECO:0007669"/>
    <property type="project" value="InterPro"/>
</dbReference>
<dbReference type="SUPFAM" id="SSF90123">
    <property type="entry name" value="ABC transporter transmembrane region"/>
    <property type="match status" value="1"/>
</dbReference>
<evidence type="ECO:0000256" key="1">
    <source>
        <dbReference type="ARBA" id="ARBA00004141"/>
    </source>
</evidence>
<dbReference type="Proteomes" id="UP001152795">
    <property type="component" value="Unassembled WGS sequence"/>
</dbReference>
<dbReference type="Pfam" id="PF00005">
    <property type="entry name" value="ABC_tran"/>
    <property type="match status" value="1"/>
</dbReference>
<gene>
    <name evidence="10" type="ORF">PACLA_8A077284</name>
</gene>
<evidence type="ECO:0000256" key="7">
    <source>
        <dbReference type="ARBA" id="ARBA00022989"/>
    </source>
</evidence>
<dbReference type="InterPro" id="IPR027417">
    <property type="entry name" value="P-loop_NTPase"/>
</dbReference>
<accession>A0A7D9L9U7</accession>
<feature type="non-terminal residue" evidence="10">
    <location>
        <position position="1"/>
    </location>
</feature>
<evidence type="ECO:0000256" key="3">
    <source>
        <dbReference type="ARBA" id="ARBA00022448"/>
    </source>
</evidence>
<dbReference type="Gene3D" id="1.20.1560.10">
    <property type="entry name" value="ABC transporter type 1, transmembrane domain"/>
    <property type="match status" value="1"/>
</dbReference>
<evidence type="ECO:0000313" key="10">
    <source>
        <dbReference type="EMBL" id="CAB4029962.1"/>
    </source>
</evidence>
<dbReference type="PANTHER" id="PTHR43394:SF27">
    <property type="entry name" value="ATP-DEPENDENT TRANSLOCASE ABCB1-LIKE"/>
    <property type="match status" value="1"/>
</dbReference>
<dbReference type="Pfam" id="PF00664">
    <property type="entry name" value="ABC_membrane"/>
    <property type="match status" value="1"/>
</dbReference>
<comment type="similarity">
    <text evidence="2">Belongs to the ABC transporter superfamily. ABCB family. Multidrug resistance exporter (TC 3.A.1.201) subfamily.</text>
</comment>
<dbReference type="InterPro" id="IPR036640">
    <property type="entry name" value="ABC1_TM_sf"/>
</dbReference>
<keyword evidence="4" id="KW-0812">Transmembrane</keyword>
<dbReference type="GO" id="GO:0015421">
    <property type="term" value="F:ABC-type oligopeptide transporter activity"/>
    <property type="evidence" value="ECO:0007669"/>
    <property type="project" value="TreeGrafter"/>
</dbReference>
<dbReference type="OrthoDB" id="6500128at2759"/>
<sequence>MTLVMLALLPIVAISAGLFAKIVGGFTAKELAAYAKAGSVAEQSFSSIRTVAAFGGEAEQTKKYDVHLVNAAKFGVSKGFGVGIGMGIFQMVILGNYALSLWYGIKLLREGDAEPGDVSSTFFMVLLGSMTLGQAGPSMEALAAACGAAHTVFEIIDRESAIDPSSAAGTKPDVISDVEFRDIDFVYPSRPTIQILKDFSLKVPHGKRVALVGESGCGKSTVVKLVSRFYDTQKGSVLLDGQNIKDINVSHLRSHIGVVSQEPILFSTTIAENIAFGREGVTQQEIEQAAKAANAHNFISQFPKGYETQCGERGTQMSGGQKQRIAIARALVRNPKILLLDEATSALDSESEAVVQDALDRAGEGRTTIVIAHRLSTIRNADIIVVVKEGHVAETGTNEELMAIPNGIYKTLVRLQKAVDDESGEQDDEVSDEEDEDEAWEAEDADGAFKLGTFTSSGSVAGFTKTIV</sequence>
<dbReference type="PROSITE" id="PS50929">
    <property type="entry name" value="ABC_TM1F"/>
    <property type="match status" value="1"/>
</dbReference>
<dbReference type="PROSITE" id="PS00211">
    <property type="entry name" value="ABC_TRANSPORTER_1"/>
    <property type="match status" value="1"/>
</dbReference>
<keyword evidence="6" id="KW-0067">ATP-binding</keyword>
<keyword evidence="11" id="KW-1185">Reference proteome</keyword>
<comment type="subcellular location">
    <subcellularLocation>
        <location evidence="1">Membrane</location>
        <topology evidence="1">Multi-pass membrane protein</topology>
    </subcellularLocation>
</comment>
<dbReference type="SUPFAM" id="SSF52540">
    <property type="entry name" value="P-loop containing nucleoside triphosphate hydrolases"/>
    <property type="match status" value="1"/>
</dbReference>
<keyword evidence="3" id="KW-0813">Transport</keyword>
<dbReference type="Gene3D" id="3.40.50.300">
    <property type="entry name" value="P-loop containing nucleotide triphosphate hydrolases"/>
    <property type="match status" value="1"/>
</dbReference>
<evidence type="ECO:0000256" key="6">
    <source>
        <dbReference type="ARBA" id="ARBA00022840"/>
    </source>
</evidence>
<dbReference type="AlphaFoldDB" id="A0A7D9L9U7"/>
<name>A0A7D9L9U7_PARCT</name>
<dbReference type="InterPro" id="IPR011527">
    <property type="entry name" value="ABC1_TM_dom"/>
</dbReference>
<proteinExistence type="inferred from homology"/>
<evidence type="ECO:0000256" key="9">
    <source>
        <dbReference type="SAM" id="MobiDB-lite"/>
    </source>
</evidence>
<dbReference type="GO" id="GO:0005743">
    <property type="term" value="C:mitochondrial inner membrane"/>
    <property type="evidence" value="ECO:0007669"/>
    <property type="project" value="TreeGrafter"/>
</dbReference>
<dbReference type="InterPro" id="IPR003593">
    <property type="entry name" value="AAA+_ATPase"/>
</dbReference>
<organism evidence="10 11">
    <name type="scientific">Paramuricea clavata</name>
    <name type="common">Red gorgonian</name>
    <name type="synonym">Violescent sea-whip</name>
    <dbReference type="NCBI Taxonomy" id="317549"/>
    <lineage>
        <taxon>Eukaryota</taxon>
        <taxon>Metazoa</taxon>
        <taxon>Cnidaria</taxon>
        <taxon>Anthozoa</taxon>
        <taxon>Octocorallia</taxon>
        <taxon>Malacalcyonacea</taxon>
        <taxon>Plexauridae</taxon>
        <taxon>Paramuricea</taxon>
    </lineage>
</organism>
<dbReference type="CDD" id="cd18577">
    <property type="entry name" value="ABC_6TM_Pgp_ABCB1_D1_like"/>
    <property type="match status" value="1"/>
</dbReference>
<comment type="caution">
    <text evidence="10">The sequence shown here is derived from an EMBL/GenBank/DDBJ whole genome shotgun (WGS) entry which is preliminary data.</text>
</comment>
<evidence type="ECO:0000256" key="4">
    <source>
        <dbReference type="ARBA" id="ARBA00022692"/>
    </source>
</evidence>
<dbReference type="InterPro" id="IPR017871">
    <property type="entry name" value="ABC_transporter-like_CS"/>
</dbReference>
<dbReference type="FunFam" id="3.40.50.300:FF:000205">
    <property type="entry name" value="ABC transporter B family member 4"/>
    <property type="match status" value="1"/>
</dbReference>
<keyword evidence="5" id="KW-0547">Nucleotide-binding</keyword>
<dbReference type="SMART" id="SM00382">
    <property type="entry name" value="AAA"/>
    <property type="match status" value="1"/>
</dbReference>
<evidence type="ECO:0000256" key="8">
    <source>
        <dbReference type="ARBA" id="ARBA00023136"/>
    </source>
</evidence>
<evidence type="ECO:0000313" key="11">
    <source>
        <dbReference type="Proteomes" id="UP001152795"/>
    </source>
</evidence>
<dbReference type="PANTHER" id="PTHR43394">
    <property type="entry name" value="ATP-DEPENDENT PERMEASE MDL1, MITOCHONDRIAL"/>
    <property type="match status" value="1"/>
</dbReference>
<dbReference type="InterPro" id="IPR039421">
    <property type="entry name" value="Type_1_exporter"/>
</dbReference>